<dbReference type="GO" id="GO:0003684">
    <property type="term" value="F:damaged DNA binding"/>
    <property type="evidence" value="ECO:0007669"/>
    <property type="project" value="InterPro"/>
</dbReference>
<comment type="similarity">
    <text evidence="10 13">In the N-terminal section; belongs to the UvrB family.</text>
</comment>
<keyword evidence="3 13" id="KW-0547">Nucleotide-binding</keyword>
<dbReference type="Pfam" id="PF21132">
    <property type="entry name" value="MFD_D3"/>
    <property type="match status" value="1"/>
</dbReference>
<dbReference type="InterPro" id="IPR037235">
    <property type="entry name" value="TRCF-like_C_D7"/>
</dbReference>
<dbReference type="SMART" id="SM00490">
    <property type="entry name" value="HELICc"/>
    <property type="match status" value="1"/>
</dbReference>
<evidence type="ECO:0000256" key="12">
    <source>
        <dbReference type="ARBA" id="ARBA00070128"/>
    </source>
</evidence>
<evidence type="ECO:0000256" key="1">
    <source>
        <dbReference type="ARBA" id="ARBA00004496"/>
    </source>
</evidence>
<reference evidence="17 18" key="1">
    <citation type="submission" date="2016-10" db="EMBL/GenBank/DDBJ databases">
        <authorList>
            <person name="de Groot N.N."/>
        </authorList>
    </citation>
    <scope>NUCLEOTIDE SEQUENCE [LARGE SCALE GENOMIC DNA]</scope>
    <source>
        <strain evidence="17 18">DSM 5885</strain>
    </source>
</reference>
<dbReference type="InterPro" id="IPR005118">
    <property type="entry name" value="TRCF_C"/>
</dbReference>
<evidence type="ECO:0000256" key="7">
    <source>
        <dbReference type="ARBA" id="ARBA00022840"/>
    </source>
</evidence>
<dbReference type="Pfam" id="PF00270">
    <property type="entry name" value="DEAD"/>
    <property type="match status" value="1"/>
</dbReference>
<dbReference type="InterPro" id="IPR027417">
    <property type="entry name" value="P-loop_NTPase"/>
</dbReference>
<evidence type="ECO:0000256" key="4">
    <source>
        <dbReference type="ARBA" id="ARBA00022763"/>
    </source>
</evidence>
<evidence type="ECO:0000259" key="15">
    <source>
        <dbReference type="PROSITE" id="PS51192"/>
    </source>
</evidence>
<dbReference type="Gene3D" id="3.30.2060.10">
    <property type="entry name" value="Penicillin-binding protein 1b domain"/>
    <property type="match status" value="1"/>
</dbReference>
<dbReference type="PROSITE" id="PS51192">
    <property type="entry name" value="HELICASE_ATP_BIND_1"/>
    <property type="match status" value="1"/>
</dbReference>
<dbReference type="HAMAP" id="MF_00969">
    <property type="entry name" value="TRCF"/>
    <property type="match status" value="1"/>
</dbReference>
<keyword evidence="7 13" id="KW-0067">ATP-binding</keyword>
<proteinExistence type="inferred from homology"/>
<dbReference type="GO" id="GO:0003678">
    <property type="term" value="F:DNA helicase activity"/>
    <property type="evidence" value="ECO:0007669"/>
    <property type="project" value="TreeGrafter"/>
</dbReference>
<comment type="subcellular location">
    <subcellularLocation>
        <location evidence="1 13">Cytoplasm</location>
    </subcellularLocation>
</comment>
<evidence type="ECO:0000256" key="8">
    <source>
        <dbReference type="ARBA" id="ARBA00023125"/>
    </source>
</evidence>
<dbReference type="InterPro" id="IPR041471">
    <property type="entry name" value="UvrB_inter"/>
</dbReference>
<dbReference type="SMART" id="SM01058">
    <property type="entry name" value="CarD_TRCF"/>
    <property type="match status" value="1"/>
</dbReference>
<evidence type="ECO:0000313" key="18">
    <source>
        <dbReference type="Proteomes" id="UP000198607"/>
    </source>
</evidence>
<dbReference type="SUPFAM" id="SSF143517">
    <property type="entry name" value="TRCF domain-like"/>
    <property type="match status" value="1"/>
</dbReference>
<dbReference type="AlphaFoldDB" id="A0A1G8GEX2"/>
<dbReference type="InterPro" id="IPR047112">
    <property type="entry name" value="RecG/Mfd"/>
</dbReference>
<dbReference type="NCBIfam" id="TIGR00580">
    <property type="entry name" value="mfd"/>
    <property type="match status" value="1"/>
</dbReference>
<protein>
    <recommendedName>
        <fullName evidence="12 13">Transcription-repair-coupling factor</fullName>
        <shortName evidence="13">TRCF</shortName>
        <ecNumber evidence="13">3.6.4.-</ecNumber>
    </recommendedName>
</protein>
<dbReference type="STRING" id="83767.SAMN05660652_02565"/>
<feature type="domain" description="Helicase ATP-binding" evidence="15">
    <location>
        <begin position="623"/>
        <end position="784"/>
    </location>
</feature>
<keyword evidence="5 13" id="KW-0378">Hydrolase</keyword>
<feature type="domain" description="Helicase C-terminal" evidence="16">
    <location>
        <begin position="806"/>
        <end position="963"/>
    </location>
</feature>
<dbReference type="InterPro" id="IPR048635">
    <property type="entry name" value="MFD_D3"/>
</dbReference>
<dbReference type="PROSITE" id="PS51194">
    <property type="entry name" value="HELICASE_CTER"/>
    <property type="match status" value="1"/>
</dbReference>
<dbReference type="SMART" id="SM00487">
    <property type="entry name" value="DEXDc"/>
    <property type="match status" value="1"/>
</dbReference>
<dbReference type="Pfam" id="PF03461">
    <property type="entry name" value="TRCF"/>
    <property type="match status" value="1"/>
</dbReference>
<keyword evidence="2 13" id="KW-0963">Cytoplasm</keyword>
<gene>
    <name evidence="13" type="primary">mfd</name>
    <name evidence="17" type="ORF">SAMN05660652_02565</name>
</gene>
<dbReference type="GO" id="GO:0005524">
    <property type="term" value="F:ATP binding"/>
    <property type="evidence" value="ECO:0007669"/>
    <property type="project" value="UniProtKB-UniRule"/>
</dbReference>
<evidence type="ECO:0000256" key="10">
    <source>
        <dbReference type="ARBA" id="ARBA00061104"/>
    </source>
</evidence>
<evidence type="ECO:0000256" key="11">
    <source>
        <dbReference type="ARBA" id="ARBA00061399"/>
    </source>
</evidence>
<dbReference type="Gene3D" id="3.40.50.11180">
    <property type="match status" value="1"/>
</dbReference>
<dbReference type="Pfam" id="PF00271">
    <property type="entry name" value="Helicase_C"/>
    <property type="match status" value="1"/>
</dbReference>
<dbReference type="InterPro" id="IPR014001">
    <property type="entry name" value="Helicase_ATP-bd"/>
</dbReference>
<name>A0A1G8GEX2_9RHOO</name>
<comment type="similarity">
    <text evidence="11 13">In the C-terminal section; belongs to the helicase family. RecG subfamily.</text>
</comment>
<evidence type="ECO:0000256" key="3">
    <source>
        <dbReference type="ARBA" id="ARBA00022741"/>
    </source>
</evidence>
<dbReference type="OrthoDB" id="9804325at2"/>
<dbReference type="FunFam" id="3.40.50.300:FF:000300">
    <property type="entry name" value="Transcription-repair-coupling factor"/>
    <property type="match status" value="1"/>
</dbReference>
<dbReference type="GO" id="GO:0000716">
    <property type="term" value="P:transcription-coupled nucleotide-excision repair, DNA damage recognition"/>
    <property type="evidence" value="ECO:0007669"/>
    <property type="project" value="UniProtKB-UniRule"/>
</dbReference>
<comment type="function">
    <text evidence="13">Couples transcription and DNA repair by recognizing RNA polymerase (RNAP) stalled at DNA lesions. Mediates ATP-dependent release of RNAP and its truncated transcript from the DNA, and recruitment of nucleotide excision repair machinery to the damaged site.</text>
</comment>
<dbReference type="Gene3D" id="3.90.1150.50">
    <property type="entry name" value="Transcription-repair-coupling factor, D7 domain"/>
    <property type="match status" value="1"/>
</dbReference>
<dbReference type="InterPro" id="IPR003711">
    <property type="entry name" value="CarD-like/TRCF_RID"/>
</dbReference>
<evidence type="ECO:0000256" key="9">
    <source>
        <dbReference type="ARBA" id="ARBA00023204"/>
    </source>
</evidence>
<evidence type="ECO:0000256" key="13">
    <source>
        <dbReference type="HAMAP-Rule" id="MF_00969"/>
    </source>
</evidence>
<keyword evidence="4 13" id="KW-0227">DNA damage</keyword>
<feature type="region of interest" description="Disordered" evidence="14">
    <location>
        <begin position="1"/>
        <end position="26"/>
    </location>
</feature>
<dbReference type="GO" id="GO:0006355">
    <property type="term" value="P:regulation of DNA-templated transcription"/>
    <property type="evidence" value="ECO:0007669"/>
    <property type="project" value="UniProtKB-UniRule"/>
</dbReference>
<dbReference type="EMBL" id="FNCY01000010">
    <property type="protein sequence ID" value="SDH92837.1"/>
    <property type="molecule type" value="Genomic_DNA"/>
</dbReference>
<dbReference type="SUPFAM" id="SSF52540">
    <property type="entry name" value="P-loop containing nucleoside triphosphate hydrolases"/>
    <property type="match status" value="4"/>
</dbReference>
<dbReference type="FunFam" id="3.40.50.300:FF:000546">
    <property type="entry name" value="Transcription-repair-coupling factor"/>
    <property type="match status" value="1"/>
</dbReference>
<evidence type="ECO:0000259" key="16">
    <source>
        <dbReference type="PROSITE" id="PS51194"/>
    </source>
</evidence>
<evidence type="ECO:0000256" key="6">
    <source>
        <dbReference type="ARBA" id="ARBA00022806"/>
    </source>
</evidence>
<dbReference type="PANTHER" id="PTHR47964:SF1">
    <property type="entry name" value="ATP-DEPENDENT DNA HELICASE HOMOLOG RECG, CHLOROPLASTIC"/>
    <property type="match status" value="1"/>
</dbReference>
<dbReference type="Gene3D" id="3.40.50.300">
    <property type="entry name" value="P-loop containing nucleotide triphosphate hydrolases"/>
    <property type="match status" value="2"/>
</dbReference>
<dbReference type="InterPro" id="IPR036101">
    <property type="entry name" value="CarD-like/TRCF_RID_sf"/>
</dbReference>
<dbReference type="PANTHER" id="PTHR47964">
    <property type="entry name" value="ATP-DEPENDENT DNA HELICASE HOMOLOG RECG, CHLOROPLASTIC"/>
    <property type="match status" value="1"/>
</dbReference>
<evidence type="ECO:0000256" key="2">
    <source>
        <dbReference type="ARBA" id="ARBA00022490"/>
    </source>
</evidence>
<keyword evidence="8 13" id="KW-0238">DNA-binding</keyword>
<evidence type="ECO:0000256" key="5">
    <source>
        <dbReference type="ARBA" id="ARBA00022801"/>
    </source>
</evidence>
<dbReference type="SMART" id="SM00982">
    <property type="entry name" value="TRCF"/>
    <property type="match status" value="1"/>
</dbReference>
<dbReference type="InterPro" id="IPR004576">
    <property type="entry name" value="Mfd"/>
</dbReference>
<keyword evidence="18" id="KW-1185">Reference proteome</keyword>
<sequence>MPQPSTDRPTGLPQASLPAIKPGERRQIPPFAGSADALLITQRARQSDKHSLIAVLTASAGDAQRLLDEIPWFAPDLRVRMLPDWETLPYDSFSPHHDLISERLATLYSVMRHECDILLVPATTAAYRLAPPAYLAAYTFFLKQGEKLDAETFKGQLTLAGYSHVSNVVSPGEYSIRGGLIDLYPMGSVLPFRIDLFDDEIDSIKTFDVDTQRTLYPVPDIRLLPAREFPLDDKGRARFRQRFREVFEGDPARARIYKDVTNGIAPAGIEYWLPLFFDETATLFDYLPEHTTLCLHNDVPAALRDFWRDAQSRYTMLSGEVARPLLPPADIFLSEDAFFIAAKPYARLDLRRQPPGVAEGETRPIPAVAVDRRADDPLTALKNFIAGFSGRILLLAESAGRRETLAGLLNEYGIRPAPCTDLGGFLAGEARLALGVAPLHEGFGLDALAFVTEAELYAGTPNRRARHGAQRKASLDNWLRDLTELKVGDPVVHEQHGIARYQGLIHMDLGEGEMEFLELHYANDAKLYVPVSQLHVISRYSGSDPEAAPLHALGSQQWEKAKKKAALQARDTAAELLALYARRAARQGHAFEFTTHDYEAFADGFGFEETPDQAAAIEAVIQDMKSGKPMDRLVCGDVGFGKTEVALRAAFCAVAGGKQVAVLCPTTLLCEQHFQTFSDRFADWPVKIAELSRFKTAKESNQAIKELAEGRVDIVIGTHKLLQKDVQFSRLGLVIIDEEHRFGVRQKESLKALRAEVDVLTLTATPIPRTLGMSLEGLRDFSVIATAPQKRLAIKTFVSRYSDGIVREALLREFKRGGQVYFLHNEVDTIDNMREKLVKLLPEARIVVGHGQMNERELERVMRDFTGQRANLLLCTTIIETGIDNPHANTIVINRADKFGLAQLHQLRGRVGRSHHQAYAYLLTHGDADGTTGLTKQAKQRLEAIQMMDELGAGFYLAMHDLEIRGAGEILGENQSGEMQEVGFNLYTEMLNRAVSALRQGKEPDLAEPLGITTEINLHTPALLPDDYAPDVHERLTLYKRLANCTTLDDITAMQEELVDRFGELPPQARSLLESHRLRLMCKPLGIVKLDATSEQIVVQFEVNPPIEPIRIIALIQKDRNYRLAGQDKLSLKRHCPTLVDRVAAIKDLFKQLKP</sequence>
<accession>A0A1G8GEX2</accession>
<dbReference type="InterPro" id="IPR011545">
    <property type="entry name" value="DEAD/DEAH_box_helicase_dom"/>
</dbReference>
<keyword evidence="6 17" id="KW-0347">Helicase</keyword>
<dbReference type="Gene3D" id="3.40.50.11140">
    <property type="match status" value="1"/>
</dbReference>
<dbReference type="GO" id="GO:0016787">
    <property type="term" value="F:hydrolase activity"/>
    <property type="evidence" value="ECO:0007669"/>
    <property type="project" value="UniProtKB-KW"/>
</dbReference>
<dbReference type="Pfam" id="PF02559">
    <property type="entry name" value="CarD_TRCF_RID"/>
    <property type="match status" value="1"/>
</dbReference>
<organism evidence="17 18">
    <name type="scientific">Propionivibrio dicarboxylicus</name>
    <dbReference type="NCBI Taxonomy" id="83767"/>
    <lineage>
        <taxon>Bacteria</taxon>
        <taxon>Pseudomonadati</taxon>
        <taxon>Pseudomonadota</taxon>
        <taxon>Betaproteobacteria</taxon>
        <taxon>Rhodocyclales</taxon>
        <taxon>Rhodocyclaceae</taxon>
        <taxon>Propionivibrio</taxon>
    </lineage>
</organism>
<evidence type="ECO:0000256" key="14">
    <source>
        <dbReference type="SAM" id="MobiDB-lite"/>
    </source>
</evidence>
<dbReference type="Proteomes" id="UP000198607">
    <property type="component" value="Unassembled WGS sequence"/>
</dbReference>
<dbReference type="CDD" id="cd17991">
    <property type="entry name" value="DEXHc_TRCF"/>
    <property type="match status" value="1"/>
</dbReference>
<dbReference type="RefSeq" id="WP_091938267.1">
    <property type="nucleotide sequence ID" value="NZ_FNCY01000010.1"/>
</dbReference>
<dbReference type="EC" id="3.6.4.-" evidence="13"/>
<dbReference type="InterPro" id="IPR001650">
    <property type="entry name" value="Helicase_C-like"/>
</dbReference>
<dbReference type="Pfam" id="PF17757">
    <property type="entry name" value="UvrB_inter"/>
    <property type="match status" value="1"/>
</dbReference>
<dbReference type="GO" id="GO:0005737">
    <property type="term" value="C:cytoplasm"/>
    <property type="evidence" value="ECO:0007669"/>
    <property type="project" value="UniProtKB-SubCell"/>
</dbReference>
<dbReference type="SUPFAM" id="SSF141259">
    <property type="entry name" value="CarD-like"/>
    <property type="match status" value="1"/>
</dbReference>
<keyword evidence="9 13" id="KW-0234">DNA repair</keyword>
<evidence type="ECO:0000313" key="17">
    <source>
        <dbReference type="EMBL" id="SDH92837.1"/>
    </source>
</evidence>
<dbReference type="Gene3D" id="2.40.10.170">
    <property type="match status" value="1"/>
</dbReference>